<dbReference type="Gene3D" id="3.60.15.10">
    <property type="entry name" value="Ribonuclease Z/Hydroxyacylglutathione hydrolase-like"/>
    <property type="match status" value="1"/>
</dbReference>
<comment type="caution">
    <text evidence="2">The sequence shown here is derived from an EMBL/GenBank/DDBJ whole genome shotgun (WGS) entry which is preliminary data.</text>
</comment>
<evidence type="ECO:0000313" key="3">
    <source>
        <dbReference type="Proteomes" id="UP001239445"/>
    </source>
</evidence>
<dbReference type="InterPro" id="IPR036866">
    <property type="entry name" value="RibonucZ/Hydroxyglut_hydro"/>
</dbReference>
<evidence type="ECO:0000259" key="1">
    <source>
        <dbReference type="Pfam" id="PF12706"/>
    </source>
</evidence>
<sequence length="390" mass="43226">MATPKLPTVTKITGLPVPSDASSKSHHLLSKTGKLVGFRNTHDSFNNKYDGSTILPAAFKLLTDRVRGKLGPMPPIPSPCPIPVRKPTFITTRIGPSALRATWLGHACYFLEFPSGLRVLFDPVFEEICAPTSLLSSKRFTPVPCSIADLPFLDAVVISHSHFDHLSHPTVQEITKHHPTAHFFVPLGLQAWFRKQGITNVTELDWWEDAELTVPADEATIRGTFSCLPAQHSSGRSGFDKDTTLWASWAVSSTLFSSDTKKSVYFGGDTGYRAVPEDIKGDDYLPHLPTNPDFGKIGTLRGPFTLGLLPIGAYRPRYLMSSVHANPFDAVEIFRDTRCEKAMGIHWGTWQLTFEDVMEPPVLLREALARRGLPERGVFDICDVGESREF</sequence>
<reference evidence="2" key="1">
    <citation type="submission" date="2023-06" db="EMBL/GenBank/DDBJ databases">
        <title>Genome-scale phylogeny and comparative genomics of the fungal order Sordariales.</title>
        <authorList>
            <consortium name="Lawrence Berkeley National Laboratory"/>
            <person name="Hensen N."/>
            <person name="Bonometti L."/>
            <person name="Westerberg I."/>
            <person name="Brannstrom I.O."/>
            <person name="Guillou S."/>
            <person name="Cros-Aarteil S."/>
            <person name="Calhoun S."/>
            <person name="Haridas S."/>
            <person name="Kuo A."/>
            <person name="Mondo S."/>
            <person name="Pangilinan J."/>
            <person name="Riley R."/>
            <person name="Labutti K."/>
            <person name="Andreopoulos B."/>
            <person name="Lipzen A."/>
            <person name="Chen C."/>
            <person name="Yanf M."/>
            <person name="Daum C."/>
            <person name="Ng V."/>
            <person name="Clum A."/>
            <person name="Steindorff A."/>
            <person name="Ohm R."/>
            <person name="Martin F."/>
            <person name="Silar P."/>
            <person name="Natvig D."/>
            <person name="Lalanne C."/>
            <person name="Gautier V."/>
            <person name="Ament-Velasquez S.L."/>
            <person name="Kruys A."/>
            <person name="Hutchinson M.I."/>
            <person name="Powell A.J."/>
            <person name="Barry K."/>
            <person name="Miller A.N."/>
            <person name="Grigoriev I.V."/>
            <person name="Debuchy R."/>
            <person name="Gladieux P."/>
            <person name="Thoren M.H."/>
            <person name="Johannesson H."/>
        </authorList>
    </citation>
    <scope>NUCLEOTIDE SEQUENCE</scope>
    <source>
        <strain evidence="2">PSN4</strain>
    </source>
</reference>
<proteinExistence type="predicted"/>
<feature type="domain" description="Metallo-beta-lactamase" evidence="1">
    <location>
        <begin position="118"/>
        <end position="347"/>
    </location>
</feature>
<dbReference type="GO" id="GO:0070290">
    <property type="term" value="F:N-acylphosphatidylethanolamine-specific phospholipase D activity"/>
    <property type="evidence" value="ECO:0007669"/>
    <property type="project" value="TreeGrafter"/>
</dbReference>
<organism evidence="2 3">
    <name type="scientific">Echria macrotheca</name>
    <dbReference type="NCBI Taxonomy" id="438768"/>
    <lineage>
        <taxon>Eukaryota</taxon>
        <taxon>Fungi</taxon>
        <taxon>Dikarya</taxon>
        <taxon>Ascomycota</taxon>
        <taxon>Pezizomycotina</taxon>
        <taxon>Sordariomycetes</taxon>
        <taxon>Sordariomycetidae</taxon>
        <taxon>Sordariales</taxon>
        <taxon>Schizotheciaceae</taxon>
        <taxon>Echria</taxon>
    </lineage>
</organism>
<dbReference type="SUPFAM" id="SSF56281">
    <property type="entry name" value="Metallo-hydrolase/oxidoreductase"/>
    <property type="match status" value="1"/>
</dbReference>
<dbReference type="EMBL" id="MU839828">
    <property type="protein sequence ID" value="KAK1759011.1"/>
    <property type="molecule type" value="Genomic_DNA"/>
</dbReference>
<gene>
    <name evidence="2" type="ORF">QBC47DRAFT_370889</name>
</gene>
<dbReference type="PANTHER" id="PTHR15032:SF4">
    <property type="entry name" value="N-ACYL-PHOSPHATIDYLETHANOLAMINE-HYDROLYZING PHOSPHOLIPASE D"/>
    <property type="match status" value="1"/>
</dbReference>
<dbReference type="Proteomes" id="UP001239445">
    <property type="component" value="Unassembled WGS sequence"/>
</dbReference>
<evidence type="ECO:0000313" key="2">
    <source>
        <dbReference type="EMBL" id="KAK1759011.1"/>
    </source>
</evidence>
<dbReference type="PANTHER" id="PTHR15032">
    <property type="entry name" value="N-ACYL-PHOSPHATIDYLETHANOLAMINE-HYDROLYZING PHOSPHOLIPASE D"/>
    <property type="match status" value="1"/>
</dbReference>
<dbReference type="GO" id="GO:0070291">
    <property type="term" value="P:N-acylethanolamine metabolic process"/>
    <property type="evidence" value="ECO:0007669"/>
    <property type="project" value="TreeGrafter"/>
</dbReference>
<dbReference type="GO" id="GO:0070292">
    <property type="term" value="P:N-acylphosphatidylethanolamine metabolic process"/>
    <property type="evidence" value="ECO:0007669"/>
    <property type="project" value="TreeGrafter"/>
</dbReference>
<keyword evidence="3" id="KW-1185">Reference proteome</keyword>
<protein>
    <submittedName>
        <fullName evidence="2">NAPE-hydrolyzing phospholipase</fullName>
    </submittedName>
</protein>
<dbReference type="GO" id="GO:0005737">
    <property type="term" value="C:cytoplasm"/>
    <property type="evidence" value="ECO:0007669"/>
    <property type="project" value="TreeGrafter"/>
</dbReference>
<accession>A0AAJ0F8E5</accession>
<name>A0AAJ0F8E5_9PEZI</name>
<dbReference type="Pfam" id="PF12706">
    <property type="entry name" value="Lactamase_B_2"/>
    <property type="match status" value="1"/>
</dbReference>
<dbReference type="InterPro" id="IPR001279">
    <property type="entry name" value="Metallo-B-lactamas"/>
</dbReference>
<dbReference type="AlphaFoldDB" id="A0AAJ0F8E5"/>